<dbReference type="AlphaFoldDB" id="A0A0D0IU51"/>
<keyword evidence="1" id="KW-0732">Signal</keyword>
<keyword evidence="3" id="KW-1185">Reference proteome</keyword>
<evidence type="ECO:0000313" key="2">
    <source>
        <dbReference type="EMBL" id="KIP60809.1"/>
    </source>
</evidence>
<protein>
    <recommendedName>
        <fullName evidence="4">Conjugative transposon protein TraI</fullName>
    </recommendedName>
</protein>
<comment type="caution">
    <text evidence="2">The sequence shown here is derived from an EMBL/GenBank/DDBJ whole genome shotgun (WGS) entry which is preliminary data.</text>
</comment>
<accession>A0A0D0IU51</accession>
<reference evidence="2 3" key="1">
    <citation type="submission" date="2015-01" db="EMBL/GenBank/DDBJ databases">
        <title>Comparative genomics of non-oral Prevotella species.</title>
        <authorList>
            <person name="Accetto T."/>
            <person name="Nograsek B."/>
            <person name="Avgustin G."/>
        </authorList>
    </citation>
    <scope>NUCLEOTIDE SEQUENCE [LARGE SCALE GENOMIC DNA]</scope>
    <source>
        <strain evidence="2 3">P5-119</strain>
    </source>
</reference>
<evidence type="ECO:0000313" key="3">
    <source>
        <dbReference type="Proteomes" id="UP000032046"/>
    </source>
</evidence>
<name>A0A0D0IU51_9BACT</name>
<evidence type="ECO:0000256" key="1">
    <source>
        <dbReference type="SAM" id="SignalP"/>
    </source>
</evidence>
<proteinExistence type="predicted"/>
<dbReference type="EMBL" id="JXQK01000075">
    <property type="protein sequence ID" value="KIP60809.1"/>
    <property type="molecule type" value="Genomic_DNA"/>
</dbReference>
<organism evidence="2 3">
    <name type="scientific">Prevotella pectinovora</name>
    <dbReference type="NCBI Taxonomy" id="1602169"/>
    <lineage>
        <taxon>Bacteria</taxon>
        <taxon>Pseudomonadati</taxon>
        <taxon>Bacteroidota</taxon>
        <taxon>Bacteroidia</taxon>
        <taxon>Bacteroidales</taxon>
        <taxon>Prevotellaceae</taxon>
        <taxon>Prevotella</taxon>
    </lineage>
</organism>
<feature type="chain" id="PRO_5002224694" description="Conjugative transposon protein TraI" evidence="1">
    <location>
        <begin position="26"/>
        <end position="246"/>
    </location>
</feature>
<dbReference type="Proteomes" id="UP000032046">
    <property type="component" value="Unassembled WGS sequence"/>
</dbReference>
<sequence>MTMKNKNILYIILCLLTLVPMSAKAQLGFDVVSVEAYINDHKEQRSLLLVRSTLEASNKLLHDYSSDANIGYKDINKELDKYTRAFDIIDILYQSLRTSLNVYNTYETVSGRVADYKKMLNDFNEKCLSRGNIVTTDTLLITINARALSKIADEGDNLYRSVSDLVLYATGAAACSTSDLLTVLNAINQSLDNIKKHLNTAYFETWKYIQVRIGYWKAQVYRAKTMKEIVDGAFGRWRRNGYLGRD</sequence>
<feature type="signal peptide" evidence="1">
    <location>
        <begin position="1"/>
        <end position="25"/>
    </location>
</feature>
<evidence type="ECO:0008006" key="4">
    <source>
        <dbReference type="Google" id="ProtNLM"/>
    </source>
</evidence>
<gene>
    <name evidence="2" type="ORF">ST44_10145</name>
</gene>
<dbReference type="STRING" id="1602171.ST44_10145"/>